<evidence type="ECO:0000259" key="1">
    <source>
        <dbReference type="Pfam" id="PF13472"/>
    </source>
</evidence>
<keyword evidence="3" id="KW-1185">Reference proteome</keyword>
<dbReference type="Proteomes" id="UP000198908">
    <property type="component" value="Unassembled WGS sequence"/>
</dbReference>
<evidence type="ECO:0000313" key="3">
    <source>
        <dbReference type="Proteomes" id="UP000198908"/>
    </source>
</evidence>
<protein>
    <submittedName>
        <fullName evidence="2">GDSL-like Lipase/Acylhydrolase family protein</fullName>
    </submittedName>
</protein>
<accession>A0A1G6GJM7</accession>
<proteinExistence type="predicted"/>
<keyword evidence="2" id="KW-0378">Hydrolase</keyword>
<dbReference type="InterPro" id="IPR036514">
    <property type="entry name" value="SGNH_hydro_sf"/>
</dbReference>
<dbReference type="OrthoDB" id="8156285at2"/>
<organism evidence="2 3">
    <name type="scientific">Paraburkholderia lycopersici</name>
    <dbReference type="NCBI Taxonomy" id="416944"/>
    <lineage>
        <taxon>Bacteria</taxon>
        <taxon>Pseudomonadati</taxon>
        <taxon>Pseudomonadota</taxon>
        <taxon>Betaproteobacteria</taxon>
        <taxon>Burkholderiales</taxon>
        <taxon>Burkholderiaceae</taxon>
        <taxon>Paraburkholderia</taxon>
    </lineage>
</organism>
<gene>
    <name evidence="2" type="ORF">SAMN05421548_10116</name>
</gene>
<dbReference type="SUPFAM" id="SSF52266">
    <property type="entry name" value="SGNH hydrolase"/>
    <property type="match status" value="1"/>
</dbReference>
<sequence length="406" mass="44205">MSRSRKVLLVALFGVLTVAGLFARLAVPGLFRRPPAAVAAAAERPSGPIRFAVLGDSDSQSYHDTLMLGDPGMRGGQRRATTWQWTEVLAQLRGDQLDPGKWGAWGTGKYRALVGEAFGSLARTPPKDDYRYNFAISGATCGQLMGQSERQAIRLVDLMDTEPEAWRGGIVLIQIGGNDVGGHDVLDELSRDRHAPRPTALVDACIKSIGEAVALIRKNHPDTYVVLVGVGSNADWSGEFGSWQSASEIANIDAGIDRFNTGLRKLAAADRHVYFLDYRAWFRSLWGERDDQGRPAYRTVRLSPGWAITNTSGDDPHNAVLADSHAGVVWNTLWAQHLVASLNAAFALHVKPVTDAEVVDFLRPSFEAADMTSASSHERIKPAGPLRVNAEFAVDVRQRTSGQQAR</sequence>
<feature type="domain" description="SGNH hydrolase-type esterase" evidence="1">
    <location>
        <begin position="103"/>
        <end position="286"/>
    </location>
</feature>
<dbReference type="GO" id="GO:0016788">
    <property type="term" value="F:hydrolase activity, acting on ester bonds"/>
    <property type="evidence" value="ECO:0007669"/>
    <property type="project" value="UniProtKB-ARBA"/>
</dbReference>
<name>A0A1G6GJM7_9BURK</name>
<dbReference type="EMBL" id="FMYQ01000001">
    <property type="protein sequence ID" value="SDB82201.1"/>
    <property type="molecule type" value="Genomic_DNA"/>
</dbReference>
<dbReference type="InterPro" id="IPR013830">
    <property type="entry name" value="SGNH_hydro"/>
</dbReference>
<dbReference type="AlphaFoldDB" id="A0A1G6GJM7"/>
<dbReference type="Gene3D" id="3.40.50.1110">
    <property type="entry name" value="SGNH hydrolase"/>
    <property type="match status" value="1"/>
</dbReference>
<dbReference type="Pfam" id="PF13472">
    <property type="entry name" value="Lipase_GDSL_2"/>
    <property type="match status" value="1"/>
</dbReference>
<evidence type="ECO:0000313" key="2">
    <source>
        <dbReference type="EMBL" id="SDB82201.1"/>
    </source>
</evidence>
<dbReference type="STRING" id="416944.SAMN05421548_10116"/>
<reference evidence="3" key="1">
    <citation type="submission" date="2016-09" db="EMBL/GenBank/DDBJ databases">
        <authorList>
            <person name="Varghese N."/>
            <person name="Submissions S."/>
        </authorList>
    </citation>
    <scope>NUCLEOTIDE SEQUENCE [LARGE SCALE GENOMIC DNA]</scope>
    <source>
        <strain evidence="3">TNe-862</strain>
    </source>
</reference>